<comment type="subcellular location">
    <subcellularLocation>
        <location evidence="1">Cytoplasm</location>
    </subcellularLocation>
</comment>
<dbReference type="InterPro" id="IPR019369">
    <property type="entry name" value="Efm5/EEF1AKMT1"/>
</dbReference>
<dbReference type="AlphaFoldDB" id="A0A2S2R5Q5"/>
<dbReference type="GO" id="GO:0005737">
    <property type="term" value="C:cytoplasm"/>
    <property type="evidence" value="ECO:0007669"/>
    <property type="project" value="UniProtKB-SubCell"/>
</dbReference>
<evidence type="ECO:0000256" key="4">
    <source>
        <dbReference type="ARBA" id="ARBA00022679"/>
    </source>
</evidence>
<dbReference type="Proteomes" id="UP000694846">
    <property type="component" value="Unplaced"/>
</dbReference>
<reference evidence="5" key="1">
    <citation type="submission" date="2018-04" db="EMBL/GenBank/DDBJ databases">
        <title>Transcriptome assembly of Sipha flava.</title>
        <authorList>
            <person name="Scully E.D."/>
            <person name="Geib S.M."/>
            <person name="Palmer N.A."/>
            <person name="Koch K."/>
            <person name="Bradshaw J."/>
            <person name="Heng-Moss T."/>
            <person name="Sarath G."/>
        </authorList>
    </citation>
    <scope>NUCLEOTIDE SEQUENCE</scope>
</reference>
<gene>
    <name evidence="7" type="primary">LOC112689757</name>
    <name evidence="5" type="ORF">g.51324</name>
</gene>
<dbReference type="GO" id="GO:0016279">
    <property type="term" value="F:protein-lysine N-methyltransferase activity"/>
    <property type="evidence" value="ECO:0007669"/>
    <property type="project" value="InterPro"/>
</dbReference>
<dbReference type="RefSeq" id="XP_025419379.1">
    <property type="nucleotide sequence ID" value="XM_025563594.1"/>
</dbReference>
<dbReference type="GO" id="GO:0032259">
    <property type="term" value="P:methylation"/>
    <property type="evidence" value="ECO:0007669"/>
    <property type="project" value="UniProtKB-KW"/>
</dbReference>
<organism evidence="5">
    <name type="scientific">Sipha flava</name>
    <name type="common">yellow sugarcane aphid</name>
    <dbReference type="NCBI Taxonomy" id="143950"/>
    <lineage>
        <taxon>Eukaryota</taxon>
        <taxon>Metazoa</taxon>
        <taxon>Ecdysozoa</taxon>
        <taxon>Arthropoda</taxon>
        <taxon>Hexapoda</taxon>
        <taxon>Insecta</taxon>
        <taxon>Pterygota</taxon>
        <taxon>Neoptera</taxon>
        <taxon>Paraneoptera</taxon>
        <taxon>Hemiptera</taxon>
        <taxon>Sternorrhyncha</taxon>
        <taxon>Aphidomorpha</taxon>
        <taxon>Aphidoidea</taxon>
        <taxon>Aphididae</taxon>
        <taxon>Sipha</taxon>
    </lineage>
</organism>
<accession>A0A2S2R5Q5</accession>
<dbReference type="Pfam" id="PF10237">
    <property type="entry name" value="N6-adenineMlase"/>
    <property type="match status" value="1"/>
</dbReference>
<dbReference type="GO" id="GO:0003676">
    <property type="term" value="F:nucleic acid binding"/>
    <property type="evidence" value="ECO:0007669"/>
    <property type="project" value="InterPro"/>
</dbReference>
<dbReference type="PANTHER" id="PTHR13200">
    <property type="entry name" value="EEF1A LYSINE METHYLTRANSFERASE 1"/>
    <property type="match status" value="1"/>
</dbReference>
<dbReference type="PANTHER" id="PTHR13200:SF0">
    <property type="entry name" value="EEF1A LYSINE METHYLTRANSFERASE 1"/>
    <property type="match status" value="1"/>
</dbReference>
<dbReference type="OrthoDB" id="206354at2759"/>
<keyword evidence="3" id="KW-0489">Methyltransferase</keyword>
<protein>
    <submittedName>
        <fullName evidence="7">Uncharacterized protein LOC112689757</fullName>
    </submittedName>
</protein>
<dbReference type="EMBL" id="GGMS01016081">
    <property type="protein sequence ID" value="MBY85284.1"/>
    <property type="molecule type" value="Transcribed_RNA"/>
</dbReference>
<sequence>MSRSMFEDGFVERHDLEQYFWTEETVKRLMKALESFYEQCCCLTTPSLAHAWHLEGREEVLLDIDTRFDYLPKFKYYDITHPYEMEDQFRIIIFDPPFFYIPMKQMFESVCKIVHNDFNTKIMIGFLKREEKELMKYFDVFKIKPTKFSLNYATVKPNKWKNYCLYSNIDLPGIKRI</sequence>
<dbReference type="InterPro" id="IPR002052">
    <property type="entry name" value="DNA_methylase_N6_adenine_CS"/>
</dbReference>
<keyword evidence="6" id="KW-1185">Reference proteome</keyword>
<dbReference type="GeneID" id="112689757"/>
<dbReference type="PROSITE" id="PS00092">
    <property type="entry name" value="N6_MTASE"/>
    <property type="match status" value="1"/>
</dbReference>
<proteinExistence type="predicted"/>
<keyword evidence="2" id="KW-0963">Cytoplasm</keyword>
<evidence type="ECO:0000256" key="2">
    <source>
        <dbReference type="ARBA" id="ARBA00022490"/>
    </source>
</evidence>
<evidence type="ECO:0000313" key="5">
    <source>
        <dbReference type="EMBL" id="MBY85284.1"/>
    </source>
</evidence>
<evidence type="ECO:0000256" key="3">
    <source>
        <dbReference type="ARBA" id="ARBA00022603"/>
    </source>
</evidence>
<evidence type="ECO:0000256" key="1">
    <source>
        <dbReference type="ARBA" id="ARBA00004496"/>
    </source>
</evidence>
<evidence type="ECO:0000313" key="7">
    <source>
        <dbReference type="RefSeq" id="XP_025419379.1"/>
    </source>
</evidence>
<reference evidence="7" key="2">
    <citation type="submission" date="2025-04" db="UniProtKB">
        <authorList>
            <consortium name="RefSeq"/>
        </authorList>
    </citation>
    <scope>IDENTIFICATION</scope>
    <source>
        <tissue evidence="7">Whole body</tissue>
    </source>
</reference>
<evidence type="ECO:0000313" key="6">
    <source>
        <dbReference type="Proteomes" id="UP000694846"/>
    </source>
</evidence>
<name>A0A2S2R5Q5_9HEMI</name>
<keyword evidence="4" id="KW-0808">Transferase</keyword>
<dbReference type="InterPro" id="IPR041370">
    <property type="entry name" value="Mlase_EEF1AKMT1/ZCCHC4"/>
</dbReference>